<evidence type="ECO:0000313" key="3">
    <source>
        <dbReference type="Proteomes" id="UP000317178"/>
    </source>
</evidence>
<dbReference type="Gene3D" id="2.60.200.20">
    <property type="match status" value="1"/>
</dbReference>
<sequence length="217" mass="23801">MKFTRGDSSRQDDAGSSPAGKSQLPDRLMLWVDQVGGYLICLKEEVSLGAVTGGAAEVDIPVMANLSRQHATIHRRGETYLVSAQGPTFLEGRPVEYEAYLSSNSQLKLAGVEFRFRQPTVLSATAVLDPLTSHRIAEGAEGIVLMEGLCLLGPATDHHIVCRHWTDPIILFRRGDQLLCKSPGPLFVDEELVQEEAIIQHGNIIAGTESRFRVEYC</sequence>
<dbReference type="InterPro" id="IPR008984">
    <property type="entry name" value="SMAD_FHA_dom_sf"/>
</dbReference>
<dbReference type="CDD" id="cd00060">
    <property type="entry name" value="FHA"/>
    <property type="match status" value="1"/>
</dbReference>
<dbReference type="Proteomes" id="UP000317178">
    <property type="component" value="Chromosome"/>
</dbReference>
<dbReference type="SUPFAM" id="SSF49879">
    <property type="entry name" value="SMAD/FHA domain"/>
    <property type="match status" value="1"/>
</dbReference>
<evidence type="ECO:0008006" key="4">
    <source>
        <dbReference type="Google" id="ProtNLM"/>
    </source>
</evidence>
<dbReference type="AlphaFoldDB" id="A0A518CUI0"/>
<name>A0A518CUI0_9PLAN</name>
<accession>A0A518CUI0</accession>
<reference evidence="2 3" key="1">
    <citation type="submission" date="2019-02" db="EMBL/GenBank/DDBJ databases">
        <title>Deep-cultivation of Planctomycetes and their phenomic and genomic characterization uncovers novel biology.</title>
        <authorList>
            <person name="Wiegand S."/>
            <person name="Jogler M."/>
            <person name="Boedeker C."/>
            <person name="Pinto D."/>
            <person name="Vollmers J."/>
            <person name="Rivas-Marin E."/>
            <person name="Kohn T."/>
            <person name="Peeters S.H."/>
            <person name="Heuer A."/>
            <person name="Rast P."/>
            <person name="Oberbeckmann S."/>
            <person name="Bunk B."/>
            <person name="Jeske O."/>
            <person name="Meyerdierks A."/>
            <person name="Storesund J.E."/>
            <person name="Kallscheuer N."/>
            <person name="Luecker S."/>
            <person name="Lage O.M."/>
            <person name="Pohl T."/>
            <person name="Merkel B.J."/>
            <person name="Hornburger P."/>
            <person name="Mueller R.-W."/>
            <person name="Bruemmer F."/>
            <person name="Labrenz M."/>
            <person name="Spormann A.M."/>
            <person name="Op den Camp H."/>
            <person name="Overmann J."/>
            <person name="Amann R."/>
            <person name="Jetten M.S.M."/>
            <person name="Mascher T."/>
            <person name="Medema M.H."/>
            <person name="Devos D.P."/>
            <person name="Kaster A.-K."/>
            <person name="Ovreas L."/>
            <person name="Rohde M."/>
            <person name="Galperin M.Y."/>
            <person name="Jogler C."/>
        </authorList>
    </citation>
    <scope>NUCLEOTIDE SEQUENCE [LARGE SCALE GENOMIC DNA]</scope>
    <source>
        <strain evidence="2 3">Pla110</strain>
    </source>
</reference>
<keyword evidence="3" id="KW-1185">Reference proteome</keyword>
<feature type="region of interest" description="Disordered" evidence="1">
    <location>
        <begin position="1"/>
        <end position="22"/>
    </location>
</feature>
<evidence type="ECO:0000313" key="2">
    <source>
        <dbReference type="EMBL" id="QDU82875.1"/>
    </source>
</evidence>
<dbReference type="RefSeq" id="WP_144999412.1">
    <property type="nucleotide sequence ID" value="NZ_CP036281.1"/>
</dbReference>
<dbReference type="KEGG" id="plon:Pla110_46380"/>
<dbReference type="EMBL" id="CP036281">
    <property type="protein sequence ID" value="QDU82875.1"/>
    <property type="molecule type" value="Genomic_DNA"/>
</dbReference>
<feature type="compositionally biased region" description="Basic and acidic residues" evidence="1">
    <location>
        <begin position="1"/>
        <end position="13"/>
    </location>
</feature>
<dbReference type="OrthoDB" id="260494at2"/>
<gene>
    <name evidence="2" type="ORF">Pla110_46380</name>
</gene>
<evidence type="ECO:0000256" key="1">
    <source>
        <dbReference type="SAM" id="MobiDB-lite"/>
    </source>
</evidence>
<organism evidence="2 3">
    <name type="scientific">Polystyrenella longa</name>
    <dbReference type="NCBI Taxonomy" id="2528007"/>
    <lineage>
        <taxon>Bacteria</taxon>
        <taxon>Pseudomonadati</taxon>
        <taxon>Planctomycetota</taxon>
        <taxon>Planctomycetia</taxon>
        <taxon>Planctomycetales</taxon>
        <taxon>Planctomycetaceae</taxon>
        <taxon>Polystyrenella</taxon>
    </lineage>
</organism>
<protein>
    <recommendedName>
        <fullName evidence="4">FHA domain-containing protein</fullName>
    </recommendedName>
</protein>
<proteinExistence type="predicted"/>